<keyword evidence="3" id="KW-1185">Reference proteome</keyword>
<dbReference type="EMBL" id="KN834282">
    <property type="protein sequence ID" value="KIK11181.1"/>
    <property type="molecule type" value="Genomic_DNA"/>
</dbReference>
<accession>A0A0C9Y1U5</accession>
<reference evidence="3" key="2">
    <citation type="submission" date="2015-01" db="EMBL/GenBank/DDBJ databases">
        <title>Evolutionary Origins and Diversification of the Mycorrhizal Mutualists.</title>
        <authorList>
            <consortium name="DOE Joint Genome Institute"/>
            <consortium name="Mycorrhizal Genomics Consortium"/>
            <person name="Kohler A."/>
            <person name="Kuo A."/>
            <person name="Nagy L.G."/>
            <person name="Floudas D."/>
            <person name="Copeland A."/>
            <person name="Barry K.W."/>
            <person name="Cichocki N."/>
            <person name="Veneault-Fourrey C."/>
            <person name="LaButti K."/>
            <person name="Lindquist E.A."/>
            <person name="Lipzen A."/>
            <person name="Lundell T."/>
            <person name="Morin E."/>
            <person name="Murat C."/>
            <person name="Riley R."/>
            <person name="Ohm R."/>
            <person name="Sun H."/>
            <person name="Tunlid A."/>
            <person name="Henrissat B."/>
            <person name="Grigoriev I.V."/>
            <person name="Hibbett D.S."/>
            <person name="Martin F."/>
        </authorList>
    </citation>
    <scope>NUCLEOTIDE SEQUENCE [LARGE SCALE GENOMIC DNA]</scope>
    <source>
        <strain evidence="3">441</strain>
    </source>
</reference>
<proteinExistence type="predicted"/>
<feature type="compositionally biased region" description="Polar residues" evidence="1">
    <location>
        <begin position="1"/>
        <end position="41"/>
    </location>
</feature>
<protein>
    <submittedName>
        <fullName evidence="2">Uncharacterized protein</fullName>
    </submittedName>
</protein>
<reference evidence="2 3" key="1">
    <citation type="submission" date="2014-04" db="EMBL/GenBank/DDBJ databases">
        <authorList>
            <consortium name="DOE Joint Genome Institute"/>
            <person name="Kuo A."/>
            <person name="Kohler A."/>
            <person name="Costa M.D."/>
            <person name="Nagy L.G."/>
            <person name="Floudas D."/>
            <person name="Copeland A."/>
            <person name="Barry K.W."/>
            <person name="Cichocki N."/>
            <person name="Veneault-Fourrey C."/>
            <person name="LaButti K."/>
            <person name="Lindquist E.A."/>
            <person name="Lipzen A."/>
            <person name="Lundell T."/>
            <person name="Morin E."/>
            <person name="Murat C."/>
            <person name="Sun H."/>
            <person name="Tunlid A."/>
            <person name="Henrissat B."/>
            <person name="Grigoriev I.V."/>
            <person name="Hibbett D.S."/>
            <person name="Martin F."/>
            <person name="Nordberg H.P."/>
            <person name="Cantor M.N."/>
            <person name="Hua S.X."/>
        </authorList>
    </citation>
    <scope>NUCLEOTIDE SEQUENCE [LARGE SCALE GENOMIC DNA]</scope>
    <source>
        <strain evidence="2 3">441</strain>
    </source>
</reference>
<evidence type="ECO:0000313" key="2">
    <source>
        <dbReference type="EMBL" id="KIK11181.1"/>
    </source>
</evidence>
<feature type="region of interest" description="Disordered" evidence="1">
    <location>
        <begin position="1"/>
        <end position="90"/>
    </location>
</feature>
<sequence length="109" mass="11601">MTTQLHSCSLTAEASEQAAQPMTSTIHQAGSSSRHSATIIHQTPDFPRGDEPDSNNPGGDDPGDDDPLNNDEDNEDDNDPFVNAPEDLDPQLAVLQNLATAVDRLSCST</sequence>
<evidence type="ECO:0000256" key="1">
    <source>
        <dbReference type="SAM" id="MobiDB-lite"/>
    </source>
</evidence>
<name>A0A0C9Y1U5_9AGAM</name>
<organism evidence="2 3">
    <name type="scientific">Pisolithus microcarpus 441</name>
    <dbReference type="NCBI Taxonomy" id="765257"/>
    <lineage>
        <taxon>Eukaryota</taxon>
        <taxon>Fungi</taxon>
        <taxon>Dikarya</taxon>
        <taxon>Basidiomycota</taxon>
        <taxon>Agaricomycotina</taxon>
        <taxon>Agaricomycetes</taxon>
        <taxon>Agaricomycetidae</taxon>
        <taxon>Boletales</taxon>
        <taxon>Sclerodermatineae</taxon>
        <taxon>Pisolithaceae</taxon>
        <taxon>Pisolithus</taxon>
    </lineage>
</organism>
<dbReference type="HOGENOM" id="CLU_2027649_0_0_1"/>
<gene>
    <name evidence="2" type="ORF">PISMIDRAFT_19745</name>
</gene>
<dbReference type="Proteomes" id="UP000054018">
    <property type="component" value="Unassembled WGS sequence"/>
</dbReference>
<evidence type="ECO:0000313" key="3">
    <source>
        <dbReference type="Proteomes" id="UP000054018"/>
    </source>
</evidence>
<dbReference type="AlphaFoldDB" id="A0A0C9Y1U5"/>
<feature type="compositionally biased region" description="Acidic residues" evidence="1">
    <location>
        <begin position="61"/>
        <end position="79"/>
    </location>
</feature>